<dbReference type="InterPro" id="IPR002661">
    <property type="entry name" value="Ribosome_recyc_fac"/>
</dbReference>
<evidence type="ECO:0000256" key="2">
    <source>
        <dbReference type="ARBA" id="ARBA00022917"/>
    </source>
</evidence>
<dbReference type="RefSeq" id="WP_379665999.1">
    <property type="nucleotide sequence ID" value="NZ_JBHULH010000003.1"/>
</dbReference>
<dbReference type="CDD" id="cd00520">
    <property type="entry name" value="RRF"/>
    <property type="match status" value="1"/>
</dbReference>
<dbReference type="Pfam" id="PF01765">
    <property type="entry name" value="RRF"/>
    <property type="match status" value="1"/>
</dbReference>
<proteinExistence type="inferred from homology"/>
<evidence type="ECO:0000259" key="4">
    <source>
        <dbReference type="Pfam" id="PF01765"/>
    </source>
</evidence>
<dbReference type="Gene3D" id="3.30.1360.40">
    <property type="match status" value="1"/>
</dbReference>
<sequence length="184" mass="20717">MNEEIEFIVDSAKEQMQNALDHLAKELRSIRAGKASPSMLANIMVDYYGSQTPLSQVANVNTPDARTISVQPWEKQMLQEIEKAIMIANIGFNPMNNGESIIINVPPLTEERRRDLAKQAKAEAEHAKVGVRNARKDANNEIKKLDVSDDMKKNTETDIQDLTDSYVKKADEMLSVKEKEIMTV</sequence>
<name>A0ABW5LU59_9FLAO</name>
<dbReference type="EMBL" id="JBHULH010000003">
    <property type="protein sequence ID" value="MFD2567291.1"/>
    <property type="molecule type" value="Genomic_DNA"/>
</dbReference>
<comment type="subcellular location">
    <subcellularLocation>
        <location evidence="3">Cytoplasm</location>
    </subcellularLocation>
</comment>
<organism evidence="5 6">
    <name type="scientific">Pseudotenacibaculum haliotis</name>
    <dbReference type="NCBI Taxonomy" id="1862138"/>
    <lineage>
        <taxon>Bacteria</taxon>
        <taxon>Pseudomonadati</taxon>
        <taxon>Bacteroidota</taxon>
        <taxon>Flavobacteriia</taxon>
        <taxon>Flavobacteriales</taxon>
        <taxon>Flavobacteriaceae</taxon>
        <taxon>Pseudotenacibaculum</taxon>
    </lineage>
</organism>
<evidence type="ECO:0000313" key="5">
    <source>
        <dbReference type="EMBL" id="MFD2567291.1"/>
    </source>
</evidence>
<dbReference type="NCBIfam" id="TIGR00496">
    <property type="entry name" value="frr"/>
    <property type="match status" value="1"/>
</dbReference>
<evidence type="ECO:0000256" key="1">
    <source>
        <dbReference type="ARBA" id="ARBA00005912"/>
    </source>
</evidence>
<feature type="domain" description="Ribosome recycling factor" evidence="4">
    <location>
        <begin position="24"/>
        <end position="182"/>
    </location>
</feature>
<dbReference type="Proteomes" id="UP001597508">
    <property type="component" value="Unassembled WGS sequence"/>
</dbReference>
<comment type="function">
    <text evidence="3">Responsible for the release of ribosomes from messenger RNA at the termination of protein biosynthesis. May increase the efficiency of translation by recycling ribosomes from one round of translation to another.</text>
</comment>
<keyword evidence="2 3" id="KW-0648">Protein biosynthesis</keyword>
<protein>
    <recommendedName>
        <fullName evidence="3">Ribosome-recycling factor</fullName>
        <shortName evidence="3">RRF</shortName>
    </recommendedName>
    <alternativeName>
        <fullName evidence="3">Ribosome-releasing factor</fullName>
    </alternativeName>
</protein>
<dbReference type="InterPro" id="IPR036191">
    <property type="entry name" value="RRF_sf"/>
</dbReference>
<gene>
    <name evidence="3 5" type="primary">frr</name>
    <name evidence="5" type="ORF">ACFSRZ_07900</name>
</gene>
<dbReference type="PANTHER" id="PTHR20982:SF3">
    <property type="entry name" value="MITOCHONDRIAL RIBOSOME RECYCLING FACTOR PSEUDO 1"/>
    <property type="match status" value="1"/>
</dbReference>
<evidence type="ECO:0000256" key="3">
    <source>
        <dbReference type="HAMAP-Rule" id="MF_00040"/>
    </source>
</evidence>
<reference evidence="6" key="1">
    <citation type="journal article" date="2019" name="Int. J. Syst. Evol. Microbiol.">
        <title>The Global Catalogue of Microorganisms (GCM) 10K type strain sequencing project: providing services to taxonomists for standard genome sequencing and annotation.</title>
        <authorList>
            <consortium name="The Broad Institute Genomics Platform"/>
            <consortium name="The Broad Institute Genome Sequencing Center for Infectious Disease"/>
            <person name="Wu L."/>
            <person name="Ma J."/>
        </authorList>
    </citation>
    <scope>NUCLEOTIDE SEQUENCE [LARGE SCALE GENOMIC DNA]</scope>
    <source>
        <strain evidence="6">KCTC 52127</strain>
    </source>
</reference>
<dbReference type="InterPro" id="IPR023584">
    <property type="entry name" value="Ribosome_recyc_fac_dom"/>
</dbReference>
<dbReference type="Gene3D" id="1.10.132.20">
    <property type="entry name" value="Ribosome-recycling factor"/>
    <property type="match status" value="1"/>
</dbReference>
<dbReference type="SUPFAM" id="SSF55194">
    <property type="entry name" value="Ribosome recycling factor, RRF"/>
    <property type="match status" value="1"/>
</dbReference>
<evidence type="ECO:0000313" key="6">
    <source>
        <dbReference type="Proteomes" id="UP001597508"/>
    </source>
</evidence>
<comment type="similarity">
    <text evidence="1 3">Belongs to the RRF family.</text>
</comment>
<comment type="caution">
    <text evidence="5">The sequence shown here is derived from an EMBL/GenBank/DDBJ whole genome shotgun (WGS) entry which is preliminary data.</text>
</comment>
<accession>A0ABW5LU59</accession>
<dbReference type="HAMAP" id="MF_00040">
    <property type="entry name" value="RRF"/>
    <property type="match status" value="1"/>
</dbReference>
<keyword evidence="3" id="KW-0963">Cytoplasm</keyword>
<dbReference type="PANTHER" id="PTHR20982">
    <property type="entry name" value="RIBOSOME RECYCLING FACTOR"/>
    <property type="match status" value="1"/>
</dbReference>
<keyword evidence="6" id="KW-1185">Reference proteome</keyword>